<feature type="domain" description="DAC" evidence="11">
    <location>
        <begin position="74"/>
        <end position="234"/>
    </location>
</feature>
<dbReference type="InterPro" id="IPR014046">
    <property type="entry name" value="C-di-AMP_synthase"/>
</dbReference>
<evidence type="ECO:0000313" key="13">
    <source>
        <dbReference type="Proteomes" id="UP000295008"/>
    </source>
</evidence>
<dbReference type="SUPFAM" id="SSF143597">
    <property type="entry name" value="YojJ-like"/>
    <property type="match status" value="1"/>
</dbReference>
<evidence type="ECO:0000256" key="4">
    <source>
        <dbReference type="ARBA" id="ARBA00022692"/>
    </source>
</evidence>
<dbReference type="InterPro" id="IPR050338">
    <property type="entry name" value="DisA"/>
</dbReference>
<keyword evidence="5 10" id="KW-0548">Nucleotidyltransferase</keyword>
<evidence type="ECO:0000256" key="8">
    <source>
        <dbReference type="ARBA" id="ARBA00022989"/>
    </source>
</evidence>
<dbReference type="AlphaFoldDB" id="A0A4R1QPI1"/>
<accession>A0A4R1QPI1</accession>
<comment type="caution">
    <text evidence="12">The sequence shown here is derived from an EMBL/GenBank/DDBJ whole genome shotgun (WGS) entry which is preliminary data.</text>
</comment>
<keyword evidence="9 10" id="KW-0472">Membrane</keyword>
<keyword evidence="7 10" id="KW-0067">ATP-binding</keyword>
<reference evidence="12 13" key="1">
    <citation type="submission" date="2019-03" db="EMBL/GenBank/DDBJ databases">
        <title>Genomic Encyclopedia of Type Strains, Phase IV (KMG-IV): sequencing the most valuable type-strain genomes for metagenomic binning, comparative biology and taxonomic classification.</title>
        <authorList>
            <person name="Goeker M."/>
        </authorList>
    </citation>
    <scope>NUCLEOTIDE SEQUENCE [LARGE SCALE GENOMIC DNA]</scope>
    <source>
        <strain evidence="12 13">LX-B</strain>
    </source>
</reference>
<evidence type="ECO:0000256" key="3">
    <source>
        <dbReference type="ARBA" id="ARBA00022679"/>
    </source>
</evidence>
<keyword evidence="3 10" id="KW-0808">Transferase</keyword>
<dbReference type="InterPro" id="IPR003390">
    <property type="entry name" value="DNA_integrity_scan_DisA_N"/>
</dbReference>
<comment type="function">
    <text evidence="10">Catalyzes the condensation of 2 ATP molecules into cyclic di-AMP (c-di-AMP), a second messenger used to regulate differing processes in different bacteria.</text>
</comment>
<dbReference type="NCBIfam" id="TIGR00159">
    <property type="entry name" value="diadenylate cyclase CdaA"/>
    <property type="match status" value="1"/>
</dbReference>
<sequence>MTKFKSIVDILLVGLILFQMFKIMRGTKGIFLLNGVLILYLAYIGSSSLGLKSLSTLLNWIMMMLIVALPIIFQNELKRFLESLGSKNPILKWFLNPPPIAPQSIDIVVEAAESLAKARIGALIVFEREDRLTVVGESGSPIDGVVNKVLVEQLFYPGSPLHDGAILIKGNRIQAAGCFLPLDNGLSLPQELGSRHRAGLSLSAQSDALVVVVSEETGQIALACHGRLERNLSGESLRFRLRELIEQSTEKAGPGVSQSGDSKMEVS</sequence>
<evidence type="ECO:0000256" key="5">
    <source>
        <dbReference type="ARBA" id="ARBA00022695"/>
    </source>
</evidence>
<dbReference type="PANTHER" id="PTHR34185:SF1">
    <property type="entry name" value="DIADENYLATE CYCLASE"/>
    <property type="match status" value="1"/>
</dbReference>
<gene>
    <name evidence="10" type="primary">dacA</name>
    <name evidence="12" type="ORF">EDC14_10541</name>
</gene>
<dbReference type="InterPro" id="IPR036888">
    <property type="entry name" value="DNA_integrity_DisA_N_sf"/>
</dbReference>
<protein>
    <recommendedName>
        <fullName evidence="10">Diadenylate cyclase</fullName>
        <shortName evidence="10">DAC</shortName>
        <ecNumber evidence="10">2.7.7.85</ecNumber>
    </recommendedName>
    <alternativeName>
        <fullName evidence="10">Cyclic-di-AMP synthase</fullName>
        <shortName evidence="10">c-di-AMP synthase</shortName>
    </alternativeName>
</protein>
<dbReference type="InterPro" id="IPR045585">
    <property type="entry name" value="CdaA_N"/>
</dbReference>
<comment type="catalytic activity">
    <reaction evidence="1 10">
        <text>2 ATP = 3',3'-c-di-AMP + 2 diphosphate</text>
        <dbReference type="Rhea" id="RHEA:35655"/>
        <dbReference type="ChEBI" id="CHEBI:30616"/>
        <dbReference type="ChEBI" id="CHEBI:33019"/>
        <dbReference type="ChEBI" id="CHEBI:71500"/>
        <dbReference type="EC" id="2.7.7.85"/>
    </reaction>
</comment>
<feature type="transmembrane region" description="Helical" evidence="10">
    <location>
        <begin position="57"/>
        <end position="73"/>
    </location>
</feature>
<evidence type="ECO:0000259" key="11">
    <source>
        <dbReference type="PROSITE" id="PS51794"/>
    </source>
</evidence>
<dbReference type="PIRSF" id="PIRSF004793">
    <property type="entry name" value="UCP004793"/>
    <property type="match status" value="1"/>
</dbReference>
<evidence type="ECO:0000256" key="9">
    <source>
        <dbReference type="ARBA" id="ARBA00023136"/>
    </source>
</evidence>
<evidence type="ECO:0000256" key="6">
    <source>
        <dbReference type="ARBA" id="ARBA00022741"/>
    </source>
</evidence>
<dbReference type="PROSITE" id="PS51794">
    <property type="entry name" value="DAC"/>
    <property type="match status" value="1"/>
</dbReference>
<organism evidence="12 13">
    <name type="scientific">Hydrogenispora ethanolica</name>
    <dbReference type="NCBI Taxonomy" id="1082276"/>
    <lineage>
        <taxon>Bacteria</taxon>
        <taxon>Bacillati</taxon>
        <taxon>Bacillota</taxon>
        <taxon>Hydrogenispora</taxon>
    </lineage>
</organism>
<dbReference type="GO" id="GO:0106408">
    <property type="term" value="F:diadenylate cyclase activity"/>
    <property type="evidence" value="ECO:0007669"/>
    <property type="project" value="UniProtKB-EC"/>
</dbReference>
<proteinExistence type="inferred from homology"/>
<evidence type="ECO:0000256" key="7">
    <source>
        <dbReference type="ARBA" id="ARBA00022840"/>
    </source>
</evidence>
<comment type="subunit">
    <text evidence="10">Probably a homodimer.</text>
</comment>
<dbReference type="Gene3D" id="3.40.1700.10">
    <property type="entry name" value="DNA integrity scanning protein, DisA, N-terminal domain"/>
    <property type="match status" value="1"/>
</dbReference>
<dbReference type="EC" id="2.7.7.85" evidence="10"/>
<keyword evidence="4 10" id="KW-0812">Transmembrane</keyword>
<dbReference type="HAMAP" id="MF_01499">
    <property type="entry name" value="DacA"/>
    <property type="match status" value="1"/>
</dbReference>
<feature type="transmembrane region" description="Helical" evidence="10">
    <location>
        <begin position="31"/>
        <end position="51"/>
    </location>
</feature>
<dbReference type="RefSeq" id="WP_165908309.1">
    <property type="nucleotide sequence ID" value="NZ_SLUN01000054.1"/>
</dbReference>
<evidence type="ECO:0000313" key="12">
    <source>
        <dbReference type="EMBL" id="TCL55719.1"/>
    </source>
</evidence>
<dbReference type="EMBL" id="SLUN01000054">
    <property type="protein sequence ID" value="TCL55719.1"/>
    <property type="molecule type" value="Genomic_DNA"/>
</dbReference>
<dbReference type="GO" id="GO:0006171">
    <property type="term" value="P:cAMP biosynthetic process"/>
    <property type="evidence" value="ECO:0007669"/>
    <property type="project" value="InterPro"/>
</dbReference>
<evidence type="ECO:0000256" key="10">
    <source>
        <dbReference type="HAMAP-Rule" id="MF_01499"/>
    </source>
</evidence>
<dbReference type="GO" id="GO:0004016">
    <property type="term" value="F:adenylate cyclase activity"/>
    <property type="evidence" value="ECO:0007669"/>
    <property type="project" value="UniProtKB-UniRule"/>
</dbReference>
<name>A0A4R1QPI1_HYDET</name>
<dbReference type="InterPro" id="IPR034701">
    <property type="entry name" value="CdaA"/>
</dbReference>
<keyword evidence="13" id="KW-1185">Reference proteome</keyword>
<evidence type="ECO:0000256" key="1">
    <source>
        <dbReference type="ARBA" id="ARBA00000877"/>
    </source>
</evidence>
<keyword evidence="6 10" id="KW-0547">Nucleotide-binding</keyword>
<dbReference type="Pfam" id="PF19293">
    <property type="entry name" value="CdaA_N"/>
    <property type="match status" value="1"/>
</dbReference>
<comment type="similarity">
    <text evidence="10">Belongs to the adenylate cyclase family. DacA/CdaA subfamily.</text>
</comment>
<keyword evidence="2 10" id="KW-1003">Cell membrane</keyword>
<dbReference type="PANTHER" id="PTHR34185">
    <property type="entry name" value="DIADENYLATE CYCLASE"/>
    <property type="match status" value="1"/>
</dbReference>
<comment type="caution">
    <text evidence="10">Lacks conserved residue(s) required for the propagation of feature annotation.</text>
</comment>
<evidence type="ECO:0000256" key="2">
    <source>
        <dbReference type="ARBA" id="ARBA00022475"/>
    </source>
</evidence>
<dbReference type="GO" id="GO:0005524">
    <property type="term" value="F:ATP binding"/>
    <property type="evidence" value="ECO:0007669"/>
    <property type="project" value="UniProtKB-UniRule"/>
</dbReference>
<dbReference type="Proteomes" id="UP000295008">
    <property type="component" value="Unassembled WGS sequence"/>
</dbReference>
<keyword evidence="8 10" id="KW-1133">Transmembrane helix</keyword>
<dbReference type="Pfam" id="PF02457">
    <property type="entry name" value="DAC"/>
    <property type="match status" value="1"/>
</dbReference>